<evidence type="ECO:0000256" key="5">
    <source>
        <dbReference type="ARBA" id="ARBA00023054"/>
    </source>
</evidence>
<dbReference type="GO" id="GO:0006888">
    <property type="term" value="P:endoplasmic reticulum to Golgi vesicle-mediated transport"/>
    <property type="evidence" value="ECO:0007669"/>
    <property type="project" value="TreeGrafter"/>
</dbReference>
<evidence type="ECO:0000256" key="1">
    <source>
        <dbReference type="ARBA" id="ARBA00004389"/>
    </source>
</evidence>
<dbReference type="GO" id="GO:0070971">
    <property type="term" value="C:endoplasmic reticulum exit site"/>
    <property type="evidence" value="ECO:0007669"/>
    <property type="project" value="TreeGrafter"/>
</dbReference>
<keyword evidence="2 7" id="KW-0728">SH3 domain</keyword>
<feature type="domain" description="SH3" evidence="8">
    <location>
        <begin position="31"/>
        <end position="93"/>
    </location>
</feature>
<dbReference type="GO" id="GO:0005789">
    <property type="term" value="C:endoplasmic reticulum membrane"/>
    <property type="evidence" value="ECO:0007669"/>
    <property type="project" value="UniProtKB-SubCell"/>
</dbReference>
<dbReference type="PROSITE" id="PS50002">
    <property type="entry name" value="SH3"/>
    <property type="match status" value="1"/>
</dbReference>
<reference evidence="9" key="2">
    <citation type="submission" date="2025-09" db="UniProtKB">
        <authorList>
            <consortium name="Ensembl"/>
        </authorList>
    </citation>
    <scope>IDENTIFICATION</scope>
</reference>
<dbReference type="Ensembl" id="ENSSLUT00000000067.1">
    <property type="protein sequence ID" value="ENSSLUP00000000041.1"/>
    <property type="gene ID" value="ENSSLUG00000000065.1"/>
</dbReference>
<evidence type="ECO:0000256" key="7">
    <source>
        <dbReference type="PROSITE-ProRule" id="PRU00192"/>
    </source>
</evidence>
<protein>
    <recommendedName>
        <fullName evidence="8">SH3 domain-containing protein</fullName>
    </recommendedName>
</protein>
<dbReference type="InterPro" id="IPR036028">
    <property type="entry name" value="SH3-like_dom_sf"/>
</dbReference>
<dbReference type="InterPro" id="IPR051500">
    <property type="entry name" value="cTAGE_MIA/OTOR"/>
</dbReference>
<keyword evidence="10" id="KW-1185">Reference proteome</keyword>
<dbReference type="GO" id="GO:0035459">
    <property type="term" value="P:vesicle cargo loading"/>
    <property type="evidence" value="ECO:0007669"/>
    <property type="project" value="TreeGrafter"/>
</dbReference>
<proteinExistence type="predicted"/>
<keyword evidence="6" id="KW-0325">Glycoprotein</keyword>
<evidence type="ECO:0000256" key="4">
    <source>
        <dbReference type="ARBA" id="ARBA00022824"/>
    </source>
</evidence>
<reference evidence="9" key="1">
    <citation type="submission" date="2025-08" db="UniProtKB">
        <authorList>
            <consortium name="Ensembl"/>
        </authorList>
    </citation>
    <scope>IDENTIFICATION</scope>
</reference>
<dbReference type="InterPro" id="IPR001452">
    <property type="entry name" value="SH3_domain"/>
</dbReference>
<dbReference type="SUPFAM" id="SSF50044">
    <property type="entry name" value="SH3-domain"/>
    <property type="match status" value="1"/>
</dbReference>
<evidence type="ECO:0000256" key="2">
    <source>
        <dbReference type="ARBA" id="ARBA00022443"/>
    </source>
</evidence>
<dbReference type="AlphaFoldDB" id="A0A8C9WQD6"/>
<evidence type="ECO:0000256" key="3">
    <source>
        <dbReference type="ARBA" id="ARBA00022729"/>
    </source>
</evidence>
<dbReference type="PANTHER" id="PTHR23158:SF54">
    <property type="entry name" value="TRANSPORT AND GOLGI ORGANIZATION PROTEIN 1 HOMOLOG"/>
    <property type="match status" value="1"/>
</dbReference>
<sequence>MSGLKKRMYNCFLSVCLLEKSMPTFCILCKMLLCRGKAIKDFSGPDCRFLSVKKSETIYVYYKLSGRRTDMWAGSVGSHFGYFPNDILAVNHLYTDKEIEVPAEV</sequence>
<dbReference type="Proteomes" id="UP000694568">
    <property type="component" value="Unplaced"/>
</dbReference>
<evidence type="ECO:0000313" key="10">
    <source>
        <dbReference type="Proteomes" id="UP000694568"/>
    </source>
</evidence>
<name>A0A8C9WQD6_SANLU</name>
<dbReference type="GO" id="GO:0009306">
    <property type="term" value="P:protein secretion"/>
    <property type="evidence" value="ECO:0007669"/>
    <property type="project" value="TreeGrafter"/>
</dbReference>
<keyword evidence="5" id="KW-0175">Coiled coil</keyword>
<dbReference type="Gene3D" id="2.30.30.40">
    <property type="entry name" value="SH3 Domains"/>
    <property type="match status" value="1"/>
</dbReference>
<dbReference type="Pfam" id="PF07653">
    <property type="entry name" value="SH3_2"/>
    <property type="match status" value="1"/>
</dbReference>
<accession>A0A8C9WQD6</accession>
<keyword evidence="4" id="KW-0256">Endoplasmic reticulum</keyword>
<evidence type="ECO:0000259" key="8">
    <source>
        <dbReference type="PROSITE" id="PS50002"/>
    </source>
</evidence>
<keyword evidence="3" id="KW-0732">Signal</keyword>
<evidence type="ECO:0000313" key="9">
    <source>
        <dbReference type="Ensembl" id="ENSSLUP00000000041.1"/>
    </source>
</evidence>
<comment type="subcellular location">
    <subcellularLocation>
        <location evidence="1">Endoplasmic reticulum membrane</location>
        <topology evidence="1">Single-pass membrane protein</topology>
    </subcellularLocation>
</comment>
<evidence type="ECO:0000256" key="6">
    <source>
        <dbReference type="ARBA" id="ARBA00023180"/>
    </source>
</evidence>
<dbReference type="GeneTree" id="ENSGT00940000169554"/>
<organism evidence="9 10">
    <name type="scientific">Sander lucioperca</name>
    <name type="common">Pike-perch</name>
    <name type="synonym">Perca lucioperca</name>
    <dbReference type="NCBI Taxonomy" id="283035"/>
    <lineage>
        <taxon>Eukaryota</taxon>
        <taxon>Metazoa</taxon>
        <taxon>Chordata</taxon>
        <taxon>Craniata</taxon>
        <taxon>Vertebrata</taxon>
        <taxon>Euteleostomi</taxon>
        <taxon>Actinopterygii</taxon>
        <taxon>Neopterygii</taxon>
        <taxon>Teleostei</taxon>
        <taxon>Neoteleostei</taxon>
        <taxon>Acanthomorphata</taxon>
        <taxon>Eupercaria</taxon>
        <taxon>Perciformes</taxon>
        <taxon>Percoidei</taxon>
        <taxon>Percidae</taxon>
        <taxon>Luciopercinae</taxon>
        <taxon>Sander</taxon>
    </lineage>
</organism>
<dbReference type="PANTHER" id="PTHR23158">
    <property type="entry name" value="MELANOMA INHIBITORY ACTIVITY-RELATED"/>
    <property type="match status" value="1"/>
</dbReference>